<dbReference type="Pfam" id="PF00129">
    <property type="entry name" value="MHC_I"/>
    <property type="match status" value="1"/>
</dbReference>
<dbReference type="GO" id="GO:0005615">
    <property type="term" value="C:extracellular space"/>
    <property type="evidence" value="ECO:0007669"/>
    <property type="project" value="TreeGrafter"/>
</dbReference>
<evidence type="ECO:0000256" key="2">
    <source>
        <dbReference type="RuleBase" id="RU004439"/>
    </source>
</evidence>
<keyword evidence="3" id="KW-0812">Transmembrane</keyword>
<keyword evidence="6" id="KW-1185">Reference proteome</keyword>
<comment type="similarity">
    <text evidence="2">Belongs to the MHC class I family.</text>
</comment>
<dbReference type="Gene3D" id="3.30.500.10">
    <property type="entry name" value="MHC class I-like antigen recognition-like"/>
    <property type="match status" value="1"/>
</dbReference>
<accession>A0A5C6P4L0</accession>
<dbReference type="InterPro" id="IPR013783">
    <property type="entry name" value="Ig-like_fold"/>
</dbReference>
<sequence length="400" mass="46453">MVEDDPEELKFYTDIDRVRSSAIREELGVEPLLLRVERSQMRWLGHLVRMPPGRLPGEVFRACPSEKHYLKYFLTASTGATNFQDFLAQMVADDLQGGYCDSNGAKPRDEWAERIIEDDPIELKYSKDVCVHYVYTYRAHVKNLNQQFNQSEANRYHFSFSGIHTFQRIHGCEWDDETGKVTAFNQFGYDGEDFIALDPETMTWVAAKPQALITKRKWDNEITYLEIKKIFNTETCPKRLKKYLQYIQKFHQRDVQPSVFLLQKTPSSPVSCHATGFYPKEAVMFWRKDGEKLHEEVEYMEILPNHDGTFQRSVDLKLSSVSPEEWSRYECVFQLPGVVEDIAIVLDTSVIRTNWVPPAEFPTGVVAGVVVVVLLLLLASIMGYFIWKRCNKRHDENILL</sequence>
<evidence type="ECO:0000259" key="4">
    <source>
        <dbReference type="PROSITE" id="PS50835"/>
    </source>
</evidence>
<dbReference type="Pfam" id="PF07654">
    <property type="entry name" value="C1-set"/>
    <property type="match status" value="1"/>
</dbReference>
<keyword evidence="1" id="KW-0325">Glycoprotein</keyword>
<dbReference type="PANTHER" id="PTHR16675">
    <property type="entry name" value="MHC CLASS I-RELATED"/>
    <property type="match status" value="1"/>
</dbReference>
<proteinExistence type="inferred from homology"/>
<reference evidence="5 6" key="1">
    <citation type="submission" date="2019-04" db="EMBL/GenBank/DDBJ databases">
        <title>Chromosome genome assembly for Takifugu flavidus.</title>
        <authorList>
            <person name="Xiao S."/>
        </authorList>
    </citation>
    <scope>NUCLEOTIDE SEQUENCE [LARGE SCALE GENOMIC DNA]</scope>
    <source>
        <strain evidence="5">HTHZ2018</strain>
        <tissue evidence="5">Muscle</tissue>
    </source>
</reference>
<dbReference type="Gene3D" id="2.60.40.10">
    <property type="entry name" value="Immunoglobulins"/>
    <property type="match status" value="1"/>
</dbReference>
<dbReference type="SMART" id="SM00407">
    <property type="entry name" value="IGc1"/>
    <property type="match status" value="1"/>
</dbReference>
<dbReference type="Proteomes" id="UP000324091">
    <property type="component" value="Chromosome 14"/>
</dbReference>
<feature type="domain" description="Ig-like" evidence="4">
    <location>
        <begin position="257"/>
        <end position="331"/>
    </location>
</feature>
<dbReference type="InterPro" id="IPR011161">
    <property type="entry name" value="MHC_I-like_Ag-recog"/>
</dbReference>
<dbReference type="GO" id="GO:0006955">
    <property type="term" value="P:immune response"/>
    <property type="evidence" value="ECO:0007669"/>
    <property type="project" value="TreeGrafter"/>
</dbReference>
<dbReference type="InterPro" id="IPR036179">
    <property type="entry name" value="Ig-like_dom_sf"/>
</dbReference>
<evidence type="ECO:0000313" key="5">
    <source>
        <dbReference type="EMBL" id="TWW74724.1"/>
    </source>
</evidence>
<dbReference type="InterPro" id="IPR011162">
    <property type="entry name" value="MHC_I/II-like_Ag-recog"/>
</dbReference>
<dbReference type="InterPro" id="IPR003597">
    <property type="entry name" value="Ig_C1-set"/>
</dbReference>
<dbReference type="SUPFAM" id="SSF54452">
    <property type="entry name" value="MHC antigen-recognition domain"/>
    <property type="match status" value="1"/>
</dbReference>
<keyword evidence="3" id="KW-0472">Membrane</keyword>
<dbReference type="SUPFAM" id="SSF48726">
    <property type="entry name" value="Immunoglobulin"/>
    <property type="match status" value="1"/>
</dbReference>
<gene>
    <name evidence="5" type="ORF">D4764_14G0007270</name>
</gene>
<comment type="caution">
    <text evidence="5">The sequence shown here is derived from an EMBL/GenBank/DDBJ whole genome shotgun (WGS) entry which is preliminary data.</text>
</comment>
<dbReference type="InterPro" id="IPR007110">
    <property type="entry name" value="Ig-like_dom"/>
</dbReference>
<dbReference type="InterPro" id="IPR001039">
    <property type="entry name" value="MHC_I_a_a1/a2"/>
</dbReference>
<feature type="transmembrane region" description="Helical" evidence="3">
    <location>
        <begin position="365"/>
        <end position="387"/>
    </location>
</feature>
<dbReference type="GO" id="GO:0009897">
    <property type="term" value="C:external side of plasma membrane"/>
    <property type="evidence" value="ECO:0007669"/>
    <property type="project" value="TreeGrafter"/>
</dbReference>
<protein>
    <submittedName>
        <fullName evidence="5">I histocompatibility antigen, Cw-8 alpha chain MHC class</fullName>
    </submittedName>
</protein>
<dbReference type="InterPro" id="IPR050208">
    <property type="entry name" value="MHC_class-I_related"/>
</dbReference>
<evidence type="ECO:0000256" key="1">
    <source>
        <dbReference type="ARBA" id="ARBA00023180"/>
    </source>
</evidence>
<dbReference type="PROSITE" id="PS50835">
    <property type="entry name" value="IG_LIKE"/>
    <property type="match status" value="1"/>
</dbReference>
<name>A0A5C6P4L0_9TELE</name>
<dbReference type="InterPro" id="IPR037055">
    <property type="entry name" value="MHC_I-like_Ag-recog_sf"/>
</dbReference>
<dbReference type="AlphaFoldDB" id="A0A5C6P4L0"/>
<keyword evidence="3" id="KW-1133">Transmembrane helix</keyword>
<dbReference type="EMBL" id="RHFK02000006">
    <property type="protein sequence ID" value="TWW74724.1"/>
    <property type="molecule type" value="Genomic_DNA"/>
</dbReference>
<evidence type="ECO:0000256" key="3">
    <source>
        <dbReference type="SAM" id="Phobius"/>
    </source>
</evidence>
<dbReference type="PRINTS" id="PR01638">
    <property type="entry name" value="MHCCLASSI"/>
</dbReference>
<organism evidence="5 6">
    <name type="scientific">Takifugu flavidus</name>
    <name type="common">sansaifugu</name>
    <dbReference type="NCBI Taxonomy" id="433684"/>
    <lineage>
        <taxon>Eukaryota</taxon>
        <taxon>Metazoa</taxon>
        <taxon>Chordata</taxon>
        <taxon>Craniata</taxon>
        <taxon>Vertebrata</taxon>
        <taxon>Euteleostomi</taxon>
        <taxon>Actinopterygii</taxon>
        <taxon>Neopterygii</taxon>
        <taxon>Teleostei</taxon>
        <taxon>Neoteleostei</taxon>
        <taxon>Acanthomorphata</taxon>
        <taxon>Eupercaria</taxon>
        <taxon>Tetraodontiformes</taxon>
        <taxon>Tetradontoidea</taxon>
        <taxon>Tetraodontidae</taxon>
        <taxon>Takifugu</taxon>
    </lineage>
</organism>
<evidence type="ECO:0000313" key="6">
    <source>
        <dbReference type="Proteomes" id="UP000324091"/>
    </source>
</evidence>
<dbReference type="PANTHER" id="PTHR16675:SF237">
    <property type="entry name" value="MHC CLASS I ANTIGEN TRANSCRIPT VARIANT 1-RELATED"/>
    <property type="match status" value="1"/>
</dbReference>